<feature type="signal peptide" evidence="6">
    <location>
        <begin position="1"/>
        <end position="23"/>
    </location>
</feature>
<accession>A0A0S7BCR9</accession>
<dbReference type="PROSITE" id="PS51257">
    <property type="entry name" value="PROKAR_LIPOPROTEIN"/>
    <property type="match status" value="1"/>
</dbReference>
<proteinExistence type="predicted"/>
<sequence>MKSLKFVLILLGVLILISACGRATQTPAPPVSTRPEEAGGVSGQTDRDLALKGFKDGGCGACHIIPGVPGAAGTLGPDLSAIGQTAQETVLSSTYTGQAKTAADFLRESISKPDAYIAADCGGKACQKGLMPANLAETLGDAELDAIVSYMLALPAQENAASGVTATPQSTLQAGNAPELSQADFDWAKQTYFERCAGCHGTLRMGATGPALTPDVTQPMGTLALAAIIFNGTTGGMPDWGKQGLLTQEQTEIMAKFLQQEPPTPPEYSLAQMKETWKVLVPPAERPTQPQTQRDWQNYFIVTLRDAGQVAIIDGDTHEIVNTVNSGYAVHITRMSATGRYAYVIGRDGKLALIDLWMEKPDVVAQVQVCYDARSVEVSKYNGEKGNFEDKYAIVGCYWPPHFVFLDGQTLEPFKIVSTRSYTYDTEEYHPEPRVASILASHFKPEWIVNIKETGLVWIVDYSDPNNPTIKMIEAERFLHDGGLDSTKRYFLVAANQSNKIAVIDLLEEKLVAKVETDAIPHPGRGANWIDPEFGPVWSTSHLGDGAIVSIGTDPENHPDHVWKVVRTTPLPGDGSLFIKTHPDSKWIWVDMTLNTDPVLARTICVVAKAQPDAVHKCWQVADYGRAVHFEYNKQGTQVWVSVWGDASKPGQTGEIVIYDDATLKEVARIPNLVTPTGKFNVYNTVYDIY</sequence>
<keyword evidence="3 4" id="KW-0408">Iron</keyword>
<evidence type="ECO:0000256" key="6">
    <source>
        <dbReference type="SAM" id="SignalP"/>
    </source>
</evidence>
<evidence type="ECO:0000313" key="9">
    <source>
        <dbReference type="Proteomes" id="UP000055060"/>
    </source>
</evidence>
<evidence type="ECO:0000256" key="1">
    <source>
        <dbReference type="ARBA" id="ARBA00022617"/>
    </source>
</evidence>
<dbReference type="RefSeq" id="WP_075072401.1">
    <property type="nucleotide sequence ID" value="NZ_DF967972.1"/>
</dbReference>
<gene>
    <name evidence="8" type="ORF">LARV_00774</name>
</gene>
<dbReference type="EMBL" id="DF967972">
    <property type="protein sequence ID" value="GAP13033.1"/>
    <property type="molecule type" value="Genomic_DNA"/>
</dbReference>
<keyword evidence="6" id="KW-0732">Signal</keyword>
<dbReference type="Pfam" id="PF13442">
    <property type="entry name" value="Cytochrome_CBB3"/>
    <property type="match status" value="1"/>
</dbReference>
<evidence type="ECO:0000313" key="8">
    <source>
        <dbReference type="EMBL" id="GAP13033.1"/>
    </source>
</evidence>
<feature type="region of interest" description="Disordered" evidence="5">
    <location>
        <begin position="25"/>
        <end position="44"/>
    </location>
</feature>
<name>A0A0S7BCR9_9CHLR</name>
<dbReference type="Gene3D" id="2.140.10.20">
    <property type="entry name" value="C-terminal (heme d1) domain of cytochrome cd1-nitrite reductase"/>
    <property type="match status" value="1"/>
</dbReference>
<dbReference type="OrthoDB" id="166320at2"/>
<dbReference type="InterPro" id="IPR051200">
    <property type="entry name" value="Host-pathogen_enzymatic-act"/>
</dbReference>
<organism evidence="8">
    <name type="scientific">Longilinea arvoryzae</name>
    <dbReference type="NCBI Taxonomy" id="360412"/>
    <lineage>
        <taxon>Bacteria</taxon>
        <taxon>Bacillati</taxon>
        <taxon>Chloroflexota</taxon>
        <taxon>Anaerolineae</taxon>
        <taxon>Anaerolineales</taxon>
        <taxon>Anaerolineaceae</taxon>
        <taxon>Longilinea</taxon>
    </lineage>
</organism>
<dbReference type="PANTHER" id="PTHR47197">
    <property type="entry name" value="PROTEIN NIRF"/>
    <property type="match status" value="1"/>
</dbReference>
<dbReference type="CDD" id="cd20779">
    <property type="entry name" value="8prop_hemeD1_NirS"/>
    <property type="match status" value="1"/>
</dbReference>
<dbReference type="GO" id="GO:0046872">
    <property type="term" value="F:metal ion binding"/>
    <property type="evidence" value="ECO:0007669"/>
    <property type="project" value="UniProtKB-KW"/>
</dbReference>
<dbReference type="AlphaFoldDB" id="A0A0S7BCR9"/>
<dbReference type="SUPFAM" id="SSF46626">
    <property type="entry name" value="Cytochrome c"/>
    <property type="match status" value="2"/>
</dbReference>
<reference evidence="8" key="1">
    <citation type="submission" date="2015-07" db="EMBL/GenBank/DDBJ databases">
        <title>Draft Genome Sequences of Anaerolinea thermolimosa IMO-1, Bellilinea caldifistulae GOMI-1, Leptolinea tardivitalis YMTK-2, Levilinea saccharolytica KIBI-1,Longilinea arvoryzae KOME-1, Previously Described as Members of the Anaerolineaceae (Chloroflexi).</title>
        <authorList>
            <person name="Sekiguchi Y."/>
            <person name="Ohashi A."/>
            <person name="Matsuura N."/>
            <person name="Tourlousse M.D."/>
        </authorList>
    </citation>
    <scope>NUCLEOTIDE SEQUENCE [LARGE SCALE GENOMIC DNA]</scope>
    <source>
        <strain evidence="8">KOME-1</strain>
    </source>
</reference>
<dbReference type="InterPro" id="IPR036909">
    <property type="entry name" value="Cyt_c-like_dom_sf"/>
</dbReference>
<keyword evidence="9" id="KW-1185">Reference proteome</keyword>
<keyword evidence="2 4" id="KW-0479">Metal-binding</keyword>
<evidence type="ECO:0000256" key="5">
    <source>
        <dbReference type="SAM" id="MobiDB-lite"/>
    </source>
</evidence>
<dbReference type="GO" id="GO:0009055">
    <property type="term" value="F:electron transfer activity"/>
    <property type="evidence" value="ECO:0007669"/>
    <property type="project" value="InterPro"/>
</dbReference>
<dbReference type="InterPro" id="IPR011048">
    <property type="entry name" value="Haem_d1_sf"/>
</dbReference>
<feature type="domain" description="Cytochrome c" evidence="7">
    <location>
        <begin position="183"/>
        <end position="262"/>
    </location>
</feature>
<evidence type="ECO:0000256" key="3">
    <source>
        <dbReference type="ARBA" id="ARBA00023004"/>
    </source>
</evidence>
<protein>
    <submittedName>
        <fullName evidence="8">Dissimilatory nitrite reductase (NO-forming), cytochrome cd1 type apoprotein</fullName>
    </submittedName>
</protein>
<feature type="chain" id="PRO_5006632875" evidence="6">
    <location>
        <begin position="24"/>
        <end position="690"/>
    </location>
</feature>
<evidence type="ECO:0000256" key="4">
    <source>
        <dbReference type="PROSITE-ProRule" id="PRU00433"/>
    </source>
</evidence>
<dbReference type="Pfam" id="PF02239">
    <property type="entry name" value="Cytochrom_D1"/>
    <property type="match status" value="1"/>
</dbReference>
<dbReference type="GO" id="GO:0020037">
    <property type="term" value="F:heme binding"/>
    <property type="evidence" value="ECO:0007669"/>
    <property type="project" value="InterPro"/>
</dbReference>
<dbReference type="PROSITE" id="PS51007">
    <property type="entry name" value="CYTC"/>
    <property type="match status" value="2"/>
</dbReference>
<dbReference type="Gene3D" id="1.10.760.10">
    <property type="entry name" value="Cytochrome c-like domain"/>
    <property type="match status" value="2"/>
</dbReference>
<dbReference type="PANTHER" id="PTHR47197:SF3">
    <property type="entry name" value="DIHYDRO-HEME D1 DEHYDROGENASE"/>
    <property type="match status" value="1"/>
</dbReference>
<dbReference type="InterPro" id="IPR009056">
    <property type="entry name" value="Cyt_c-like_dom"/>
</dbReference>
<dbReference type="SUPFAM" id="SSF51004">
    <property type="entry name" value="C-terminal (heme d1) domain of cytochrome cd1-nitrite reductase"/>
    <property type="match status" value="1"/>
</dbReference>
<evidence type="ECO:0000259" key="7">
    <source>
        <dbReference type="PROSITE" id="PS51007"/>
    </source>
</evidence>
<keyword evidence="1 4" id="KW-0349">Heme</keyword>
<evidence type="ECO:0000256" key="2">
    <source>
        <dbReference type="ARBA" id="ARBA00022723"/>
    </source>
</evidence>
<feature type="domain" description="Cytochrome c" evidence="7">
    <location>
        <begin position="45"/>
        <end position="155"/>
    </location>
</feature>
<dbReference type="Proteomes" id="UP000055060">
    <property type="component" value="Unassembled WGS sequence"/>
</dbReference>
<dbReference type="STRING" id="360412.LARV_00774"/>
<dbReference type="InterPro" id="IPR003143">
    <property type="entry name" value="Cyt_cd1_C_sf"/>
</dbReference>